<protein>
    <submittedName>
        <fullName evidence="2">Uncharacterized protein</fullName>
    </submittedName>
</protein>
<reference evidence="2 3" key="1">
    <citation type="journal article" date="2011" name="Proc. Natl. Acad. Sci. U.S.A.">
        <title>Evolutionary erosion of yeast sex chromosomes by mating-type switching accidents.</title>
        <authorList>
            <person name="Gordon J.L."/>
            <person name="Armisen D."/>
            <person name="Proux-Wera E."/>
            <person name="Oheigeartaigh S.S."/>
            <person name="Byrne K.P."/>
            <person name="Wolfe K.H."/>
        </authorList>
    </citation>
    <scope>NUCLEOTIDE SEQUENCE [LARGE SCALE GENOMIC DNA]</scope>
    <source>
        <strain evidence="3">ATCC 24235 / CBS 4417 / NBRC 1672 / NRRL Y-8282 / UCD 70-5</strain>
    </source>
</reference>
<dbReference type="HOGENOM" id="CLU_023935_0_0_1"/>
<dbReference type="EMBL" id="HE612869">
    <property type="protein sequence ID" value="CCE65801.1"/>
    <property type="molecule type" value="Genomic_DNA"/>
</dbReference>
<feature type="compositionally biased region" description="Basic residues" evidence="1">
    <location>
        <begin position="501"/>
        <end position="511"/>
    </location>
</feature>
<dbReference type="OMA" id="TQFPTPY"/>
<feature type="region of interest" description="Disordered" evidence="1">
    <location>
        <begin position="276"/>
        <end position="343"/>
    </location>
</feature>
<feature type="compositionally biased region" description="Polar residues" evidence="1">
    <location>
        <begin position="322"/>
        <end position="343"/>
    </location>
</feature>
<dbReference type="OrthoDB" id="4063682at2759"/>
<feature type="region of interest" description="Disordered" evidence="1">
    <location>
        <begin position="65"/>
        <end position="95"/>
    </location>
</feature>
<gene>
    <name evidence="2" type="primary">TPHA0N00200</name>
    <name evidence="2" type="ordered locus">TPHA_0N00200</name>
</gene>
<evidence type="ECO:0000313" key="2">
    <source>
        <dbReference type="EMBL" id="CCE65801.1"/>
    </source>
</evidence>
<proteinExistence type="predicted"/>
<dbReference type="GeneID" id="11532106"/>
<feature type="compositionally biased region" description="Polar residues" evidence="1">
    <location>
        <begin position="283"/>
        <end position="299"/>
    </location>
</feature>
<dbReference type="KEGG" id="tpf:TPHA_0N00200"/>
<sequence>MGNSELNEYSFNESKLGLQQGHHDHSNQPNSNQNFLKHTFNSPLPTTTQFPTPYSTIQINNMMSNGKDMDFNDGVNNNRSNGNTNNNANNHKTNNIDSSLIENSMLPGVNKNGILSNMNLQPSLALNLTNYNNNNAATDTNTNFSNNNNSNSNNIPNEFLLASPEQFKEFLLESPYLNLNLFNKTPAKTPLRFFAESVSSNKNSTSNGNGNNLFGNIVTGTNSNTPLKNMDLNLMFNSNLLAMTSSPYEKRIMNDIGTPYAKNTISSNSAFTDFQKARKDSIKSQQRTPNQSLRTSNSKLSKKNCYDESDIKNSDNKENTDIYGSSPTTVQLNSSVTKSTSKLNSQNIPKLLVNDNCITGTVFKNNNNNHEMTNIDERLFDMEMNVNMLPVSPTPKKHNFTMNHEQDIRIPELPKMGSFTSEKSLSITPRFTNKPTKAMNNLDVNTYLSNVIPSNTNTLPSNSSNKVVKKTKKQAKFQIIVSNAHRFNASQGYPPNASIKGNKKPKLKRTRSLVVGPTKSKIMSSKSTDDNTNQNENSTHQIDKKTFTNNNFINQDSLQFPNSQ</sequence>
<feature type="region of interest" description="Disordered" evidence="1">
    <location>
        <begin position="488"/>
        <end position="546"/>
    </location>
</feature>
<dbReference type="GO" id="GO:0000086">
    <property type="term" value="P:G2/M transition of mitotic cell cycle"/>
    <property type="evidence" value="ECO:0007669"/>
    <property type="project" value="EnsemblFungi"/>
</dbReference>
<name>G8C0X3_TETPH</name>
<feature type="compositionally biased region" description="Low complexity" evidence="1">
    <location>
        <begin position="72"/>
        <end position="95"/>
    </location>
</feature>
<feature type="compositionally biased region" description="Basic and acidic residues" evidence="1">
    <location>
        <begin position="304"/>
        <end position="320"/>
    </location>
</feature>
<dbReference type="eggNOG" id="ENOG502RUKY">
    <property type="taxonomic scope" value="Eukaryota"/>
</dbReference>
<dbReference type="Proteomes" id="UP000005666">
    <property type="component" value="Chromosome 14"/>
</dbReference>
<evidence type="ECO:0000256" key="1">
    <source>
        <dbReference type="SAM" id="MobiDB-lite"/>
    </source>
</evidence>
<dbReference type="RefSeq" id="XP_003688235.1">
    <property type="nucleotide sequence ID" value="XM_003688187.1"/>
</dbReference>
<dbReference type="GO" id="GO:0045944">
    <property type="term" value="P:positive regulation of transcription by RNA polymerase II"/>
    <property type="evidence" value="ECO:0007669"/>
    <property type="project" value="EnsemblFungi"/>
</dbReference>
<evidence type="ECO:0000313" key="3">
    <source>
        <dbReference type="Proteomes" id="UP000005666"/>
    </source>
</evidence>
<dbReference type="AlphaFoldDB" id="G8C0X3"/>
<organism evidence="2 3">
    <name type="scientific">Tetrapisispora phaffii (strain ATCC 24235 / CBS 4417 / NBRC 1672 / NRRL Y-8282 / UCD 70-5)</name>
    <name type="common">Yeast</name>
    <name type="synonym">Fabospora phaffii</name>
    <dbReference type="NCBI Taxonomy" id="1071381"/>
    <lineage>
        <taxon>Eukaryota</taxon>
        <taxon>Fungi</taxon>
        <taxon>Dikarya</taxon>
        <taxon>Ascomycota</taxon>
        <taxon>Saccharomycotina</taxon>
        <taxon>Saccharomycetes</taxon>
        <taxon>Saccharomycetales</taxon>
        <taxon>Saccharomycetaceae</taxon>
        <taxon>Tetrapisispora</taxon>
    </lineage>
</organism>
<dbReference type="GO" id="GO:0003713">
    <property type="term" value="F:transcription coactivator activity"/>
    <property type="evidence" value="ECO:0007669"/>
    <property type="project" value="EnsemblFungi"/>
</dbReference>
<keyword evidence="3" id="KW-1185">Reference proteome</keyword>
<dbReference type="STRING" id="1071381.G8C0X3"/>
<feature type="compositionally biased region" description="Polar residues" evidence="1">
    <location>
        <begin position="521"/>
        <end position="540"/>
    </location>
</feature>
<accession>G8C0X3</accession>
<dbReference type="GO" id="GO:0005634">
    <property type="term" value="C:nucleus"/>
    <property type="evidence" value="ECO:0007669"/>
    <property type="project" value="EnsemblFungi"/>
</dbReference>